<dbReference type="AlphaFoldDB" id="B0CXT6"/>
<dbReference type="InterPro" id="IPR029058">
    <property type="entry name" value="AB_hydrolase_fold"/>
</dbReference>
<dbReference type="STRING" id="486041.B0CXT6"/>
<dbReference type="InParanoid" id="B0CXT6"/>
<dbReference type="InterPro" id="IPR000073">
    <property type="entry name" value="AB_hydrolase_1"/>
</dbReference>
<evidence type="ECO:0000313" key="3">
    <source>
        <dbReference type="Proteomes" id="UP000001194"/>
    </source>
</evidence>
<organism evidence="3">
    <name type="scientific">Laccaria bicolor (strain S238N-H82 / ATCC MYA-4686)</name>
    <name type="common">Bicoloured deceiver</name>
    <name type="synonym">Laccaria laccata var. bicolor</name>
    <dbReference type="NCBI Taxonomy" id="486041"/>
    <lineage>
        <taxon>Eukaryota</taxon>
        <taxon>Fungi</taxon>
        <taxon>Dikarya</taxon>
        <taxon>Basidiomycota</taxon>
        <taxon>Agaricomycotina</taxon>
        <taxon>Agaricomycetes</taxon>
        <taxon>Agaricomycetidae</taxon>
        <taxon>Agaricales</taxon>
        <taxon>Agaricineae</taxon>
        <taxon>Hydnangiaceae</taxon>
        <taxon>Laccaria</taxon>
    </lineage>
</organism>
<accession>B0CXT6</accession>
<protein>
    <submittedName>
        <fullName evidence="2">Predicted protein</fullName>
    </submittedName>
</protein>
<dbReference type="Proteomes" id="UP000001194">
    <property type="component" value="Unassembled WGS sequence"/>
</dbReference>
<dbReference type="SUPFAM" id="SSF53474">
    <property type="entry name" value="alpha/beta-Hydrolases"/>
    <property type="match status" value="1"/>
</dbReference>
<sequence>MTTEPTKSEQRDAANELALTKSVPDSLLVVFIHGFKGTDQTFREFPKRLEHILSETISNVKVECLVFPAYEVTCTDDKAVVRFADWLTTLTVEREVASGGEAGNAKIVLCGHSMGGLLAADTLREFVNSRPDAQAPLWPKIIACIAFDTPYYGLHPFVVKNSATKYADAAKSIGTLLGSFPGFSAKTTTPPPNLVHILCSPLFQVPPGASRVLVMLSTPLYLSIQLQIVPKRLDLLNTLYRMRLELTRTIRGMLD</sequence>
<keyword evidence="3" id="KW-1185">Reference proteome</keyword>
<dbReference type="RefSeq" id="XP_001876581.1">
    <property type="nucleotide sequence ID" value="XM_001876546.1"/>
</dbReference>
<dbReference type="OrthoDB" id="442243at2759"/>
<proteinExistence type="predicted"/>
<dbReference type="PANTHER" id="PTHR47842:SF1">
    <property type="entry name" value="DUF676 DOMAIN-CONTAINING PROTEIN"/>
    <property type="match status" value="1"/>
</dbReference>
<name>B0CXT6_LACBS</name>
<dbReference type="EMBL" id="DS547094">
    <property type="protein sequence ID" value="EDR12317.1"/>
    <property type="molecule type" value="Genomic_DNA"/>
</dbReference>
<dbReference type="KEGG" id="lbc:LACBIDRAFT_311606"/>
<dbReference type="Pfam" id="PF12697">
    <property type="entry name" value="Abhydrolase_6"/>
    <property type="match status" value="1"/>
</dbReference>
<dbReference type="GeneID" id="6072237"/>
<dbReference type="HOGENOM" id="CLU_1090155_0_0_1"/>
<reference evidence="2 3" key="1">
    <citation type="journal article" date="2008" name="Nature">
        <title>The genome of Laccaria bicolor provides insights into mycorrhizal symbiosis.</title>
        <authorList>
            <person name="Martin F."/>
            <person name="Aerts A."/>
            <person name="Ahren D."/>
            <person name="Brun A."/>
            <person name="Danchin E.G.J."/>
            <person name="Duchaussoy F."/>
            <person name="Gibon J."/>
            <person name="Kohler A."/>
            <person name="Lindquist E."/>
            <person name="Pereda V."/>
            <person name="Salamov A."/>
            <person name="Shapiro H.J."/>
            <person name="Wuyts J."/>
            <person name="Blaudez D."/>
            <person name="Buee M."/>
            <person name="Brokstein P."/>
            <person name="Canbaeck B."/>
            <person name="Cohen D."/>
            <person name="Courty P.E."/>
            <person name="Coutinho P.M."/>
            <person name="Delaruelle C."/>
            <person name="Detter J.C."/>
            <person name="Deveau A."/>
            <person name="DiFazio S."/>
            <person name="Duplessis S."/>
            <person name="Fraissinet-Tachet L."/>
            <person name="Lucic E."/>
            <person name="Frey-Klett P."/>
            <person name="Fourrey C."/>
            <person name="Feussner I."/>
            <person name="Gay G."/>
            <person name="Grimwood J."/>
            <person name="Hoegger P.J."/>
            <person name="Jain P."/>
            <person name="Kilaru S."/>
            <person name="Labbe J."/>
            <person name="Lin Y.C."/>
            <person name="Legue V."/>
            <person name="Le Tacon F."/>
            <person name="Marmeisse R."/>
            <person name="Melayah D."/>
            <person name="Montanini B."/>
            <person name="Muratet M."/>
            <person name="Nehls U."/>
            <person name="Niculita-Hirzel H."/>
            <person name="Oudot-Le Secq M.P."/>
            <person name="Peter M."/>
            <person name="Quesneville H."/>
            <person name="Rajashekar B."/>
            <person name="Reich M."/>
            <person name="Rouhier N."/>
            <person name="Schmutz J."/>
            <person name="Yin T."/>
            <person name="Chalot M."/>
            <person name="Henrissat B."/>
            <person name="Kuees U."/>
            <person name="Lucas S."/>
            <person name="Van de Peer Y."/>
            <person name="Podila G.K."/>
            <person name="Polle A."/>
            <person name="Pukkila P.J."/>
            <person name="Richardson P.M."/>
            <person name="Rouze P."/>
            <person name="Sanders I.R."/>
            <person name="Stajich J.E."/>
            <person name="Tunlid A."/>
            <person name="Tuskan G."/>
            <person name="Grigoriev I.V."/>
        </authorList>
    </citation>
    <scope>NUCLEOTIDE SEQUENCE [LARGE SCALE GENOMIC DNA]</scope>
    <source>
        <strain evidence="3">S238N-H82 / ATCC MYA-4686</strain>
    </source>
</reference>
<gene>
    <name evidence="2" type="ORF">LACBIDRAFT_311606</name>
</gene>
<dbReference type="Gene3D" id="3.40.50.1820">
    <property type="entry name" value="alpha/beta hydrolase"/>
    <property type="match status" value="1"/>
</dbReference>
<evidence type="ECO:0000313" key="2">
    <source>
        <dbReference type="EMBL" id="EDR12317.1"/>
    </source>
</evidence>
<evidence type="ECO:0000259" key="1">
    <source>
        <dbReference type="Pfam" id="PF12697"/>
    </source>
</evidence>
<dbReference type="PANTHER" id="PTHR47842">
    <property type="entry name" value="EXPRESSED PROTEIN"/>
    <property type="match status" value="1"/>
</dbReference>
<feature type="domain" description="AB hydrolase-1" evidence="1">
    <location>
        <begin position="29"/>
        <end position="149"/>
    </location>
</feature>